<keyword evidence="3" id="KW-1185">Reference proteome</keyword>
<dbReference type="OrthoDB" id="663011at2"/>
<proteinExistence type="predicted"/>
<sequence length="199" mass="23352">MEKIKKYLEEFGYSIDADWKLFQTKIVKVQFPKKHILLKKGEVEQYIHFLESGIVKYGIPMDNYDSTFNIIFENSFFSAYDSYLTRLPCLYNVVAVTDLSLWRISYDDMNLIYENTQLGDRIGRKISEALYVKKVRREISLLADSATKRYLDLFEEQPELALKIPLKDLASYIGIRPQSLSRIRKELLKSHVESFGINI</sequence>
<dbReference type="InterPro" id="IPR000595">
    <property type="entry name" value="cNMP-bd_dom"/>
</dbReference>
<dbReference type="EMBL" id="CP044016">
    <property type="protein sequence ID" value="QES90194.1"/>
    <property type="molecule type" value="Genomic_DNA"/>
</dbReference>
<dbReference type="CDD" id="cd00038">
    <property type="entry name" value="CAP_ED"/>
    <property type="match status" value="1"/>
</dbReference>
<name>A0A5P2G2Z5_9BACT</name>
<organism evidence="2 3">
    <name type="scientific">Rhizosphaericola mali</name>
    <dbReference type="NCBI Taxonomy" id="2545455"/>
    <lineage>
        <taxon>Bacteria</taxon>
        <taxon>Pseudomonadati</taxon>
        <taxon>Bacteroidota</taxon>
        <taxon>Chitinophagia</taxon>
        <taxon>Chitinophagales</taxon>
        <taxon>Chitinophagaceae</taxon>
        <taxon>Rhizosphaericola</taxon>
    </lineage>
</organism>
<dbReference type="Pfam" id="PF00027">
    <property type="entry name" value="cNMP_binding"/>
    <property type="match status" value="1"/>
</dbReference>
<dbReference type="InterPro" id="IPR014710">
    <property type="entry name" value="RmlC-like_jellyroll"/>
</dbReference>
<evidence type="ECO:0000313" key="3">
    <source>
        <dbReference type="Proteomes" id="UP000292424"/>
    </source>
</evidence>
<protein>
    <submittedName>
        <fullName evidence="2">Crp/Fnr family transcriptional regulator</fullName>
    </submittedName>
</protein>
<evidence type="ECO:0000313" key="2">
    <source>
        <dbReference type="EMBL" id="QES90194.1"/>
    </source>
</evidence>
<accession>A0A5P2G2Z5</accession>
<dbReference type="InterPro" id="IPR018490">
    <property type="entry name" value="cNMP-bd_dom_sf"/>
</dbReference>
<feature type="domain" description="Cyclic nucleotide-binding" evidence="1">
    <location>
        <begin position="29"/>
        <end position="113"/>
    </location>
</feature>
<dbReference type="Proteomes" id="UP000292424">
    <property type="component" value="Chromosome"/>
</dbReference>
<dbReference type="AlphaFoldDB" id="A0A5P2G2Z5"/>
<dbReference type="KEGG" id="arac:E0W69_016565"/>
<gene>
    <name evidence="2" type="ORF">E0W69_016565</name>
</gene>
<dbReference type="SUPFAM" id="SSF51206">
    <property type="entry name" value="cAMP-binding domain-like"/>
    <property type="match status" value="1"/>
</dbReference>
<dbReference type="RefSeq" id="WP_131331150.1">
    <property type="nucleotide sequence ID" value="NZ_CP044016.1"/>
</dbReference>
<dbReference type="Gene3D" id="2.60.120.10">
    <property type="entry name" value="Jelly Rolls"/>
    <property type="match status" value="1"/>
</dbReference>
<reference evidence="2 3" key="1">
    <citation type="submission" date="2019-09" db="EMBL/GenBank/DDBJ databases">
        <title>Complete genome sequence of Arachidicoccus sp. B3-10 isolated from apple orchard soil.</title>
        <authorList>
            <person name="Kim H.S."/>
            <person name="Han K.-I."/>
            <person name="Suh M.K."/>
            <person name="Lee K.C."/>
            <person name="Eom M.K."/>
            <person name="Kim J.-S."/>
            <person name="Kang S.W."/>
            <person name="Sin Y."/>
            <person name="Lee J.-S."/>
        </authorList>
    </citation>
    <scope>NUCLEOTIDE SEQUENCE [LARGE SCALE GENOMIC DNA]</scope>
    <source>
        <strain evidence="2 3">B3-10</strain>
    </source>
</reference>
<evidence type="ECO:0000259" key="1">
    <source>
        <dbReference type="Pfam" id="PF00027"/>
    </source>
</evidence>